<evidence type="ECO:0000313" key="6">
    <source>
        <dbReference type="EMBL" id="CAF4561870.1"/>
    </source>
</evidence>
<dbReference type="SMART" id="SM00248">
    <property type="entry name" value="ANK"/>
    <property type="match status" value="1"/>
</dbReference>
<evidence type="ECO:0000256" key="1">
    <source>
        <dbReference type="PROSITE-ProRule" id="PRU00023"/>
    </source>
</evidence>
<dbReference type="SUPFAM" id="SSF56399">
    <property type="entry name" value="ADP-ribosylation"/>
    <property type="match status" value="1"/>
</dbReference>
<dbReference type="Gene3D" id="3.90.176.10">
    <property type="entry name" value="Toxin ADP-ribosyltransferase, Chain A, domain 1"/>
    <property type="match status" value="1"/>
</dbReference>
<evidence type="ECO:0000313" key="5">
    <source>
        <dbReference type="EMBL" id="CAF4540177.1"/>
    </source>
</evidence>
<reference evidence="4" key="1">
    <citation type="submission" date="2021-02" db="EMBL/GenBank/DDBJ databases">
        <authorList>
            <person name="Nowell W R."/>
        </authorList>
    </citation>
    <scope>NUCLEOTIDE SEQUENCE</scope>
</reference>
<accession>A0A818B4K8</accession>
<feature type="region of interest" description="Disordered" evidence="2">
    <location>
        <begin position="140"/>
        <end position="162"/>
    </location>
</feature>
<organism evidence="4 7">
    <name type="scientific">Rotaria socialis</name>
    <dbReference type="NCBI Taxonomy" id="392032"/>
    <lineage>
        <taxon>Eukaryota</taxon>
        <taxon>Metazoa</taxon>
        <taxon>Spiralia</taxon>
        <taxon>Gnathifera</taxon>
        <taxon>Rotifera</taxon>
        <taxon>Eurotatoria</taxon>
        <taxon>Bdelloidea</taxon>
        <taxon>Philodinida</taxon>
        <taxon>Philodinidae</taxon>
        <taxon>Rotaria</taxon>
    </lineage>
</organism>
<dbReference type="Proteomes" id="UP000663825">
    <property type="component" value="Unassembled WGS sequence"/>
</dbReference>
<dbReference type="InterPro" id="IPR002110">
    <property type="entry name" value="Ankyrin_rpt"/>
</dbReference>
<feature type="repeat" description="ANK" evidence="1">
    <location>
        <begin position="63"/>
        <end position="95"/>
    </location>
</feature>
<dbReference type="Proteomes" id="UP000663873">
    <property type="component" value="Unassembled WGS sequence"/>
</dbReference>
<name>A0A818B4K8_9BILA</name>
<dbReference type="Proteomes" id="UP000663833">
    <property type="component" value="Unassembled WGS sequence"/>
</dbReference>
<dbReference type="AlphaFoldDB" id="A0A818B4K8"/>
<evidence type="ECO:0000313" key="7">
    <source>
        <dbReference type="Proteomes" id="UP000663833"/>
    </source>
</evidence>
<dbReference type="EMBL" id="CAJNYD010002342">
    <property type="protein sequence ID" value="CAF3412959.1"/>
    <property type="molecule type" value="Genomic_DNA"/>
</dbReference>
<keyword evidence="1" id="KW-0040">ANK repeat</keyword>
<protein>
    <submittedName>
        <fullName evidence="4">Uncharacterized protein</fullName>
    </submittedName>
</protein>
<sequence length="449" mass="51799">MGNTTVVSPADRLLQEKRRRAMNKKCATSDPNEFYCAGRDGNIDYVRQNITKMSKKDINYLEGNDTALHVATRNNHVEVVQLLLNAGISRTIINKYGKMPHEESTSPEMKSLYTRVSTTRFYESNPESCFDTFASEDIKPNESSAQVDTRKKNDTSQKESSSRVDFIKTFENENQLDDYSLNQETAAMWFKFFKWVSRTFSGVLNRADFRSDLFNLESDRDFDEFLKQAAPDNEAYKQTVKALIQAERSNDIVPLITLYTSEYGGEKVPFYDILNNQLALVSGDYGNTAHFCDRFVYEFSMKNDTLAQHAFVGKSYRGIRMSQSTIERYKKLAELGKNGIIATKTFTSTSKIDTEALRFIEKSKNKQERPVLFIFNIWHPCKTIIDVTEVSCYPEEEEVLIIPGNLFRICSVTEKPELTEIRLEQKKINISTFRKIRHTLKAMQEKFND</sequence>
<gene>
    <name evidence="6" type="ORF">HFQ381_LOCUS31507</name>
    <name evidence="4" type="ORF">LUA448_LOCUS18685</name>
    <name evidence="3" type="ORF">TIS948_LOCUS5157</name>
    <name evidence="5" type="ORF">UJA718_LOCUS28715</name>
</gene>
<dbReference type="Proteomes" id="UP000663851">
    <property type="component" value="Unassembled WGS sequence"/>
</dbReference>
<dbReference type="PROSITE" id="PS50297">
    <property type="entry name" value="ANK_REP_REGION"/>
    <property type="match status" value="1"/>
</dbReference>
<dbReference type="EMBL" id="CAJNXB010000582">
    <property type="protein sequence ID" value="CAF3072284.1"/>
    <property type="molecule type" value="Genomic_DNA"/>
</dbReference>
<feature type="compositionally biased region" description="Basic and acidic residues" evidence="2">
    <location>
        <begin position="148"/>
        <end position="162"/>
    </location>
</feature>
<dbReference type="EMBL" id="CAJOBO010006479">
    <property type="protein sequence ID" value="CAF4561870.1"/>
    <property type="molecule type" value="Genomic_DNA"/>
</dbReference>
<evidence type="ECO:0000256" key="2">
    <source>
        <dbReference type="SAM" id="MobiDB-lite"/>
    </source>
</evidence>
<dbReference type="PROSITE" id="PS51996">
    <property type="entry name" value="TR_MART"/>
    <property type="match status" value="1"/>
</dbReference>
<evidence type="ECO:0000313" key="3">
    <source>
        <dbReference type="EMBL" id="CAF3072284.1"/>
    </source>
</evidence>
<dbReference type="OrthoDB" id="423533at2759"/>
<dbReference type="PROSITE" id="PS50088">
    <property type="entry name" value="ANK_REPEAT"/>
    <property type="match status" value="1"/>
</dbReference>
<dbReference type="Gene3D" id="1.25.40.20">
    <property type="entry name" value="Ankyrin repeat-containing domain"/>
    <property type="match status" value="1"/>
</dbReference>
<comment type="caution">
    <text evidence="4">The sequence shown here is derived from an EMBL/GenBank/DDBJ whole genome shotgun (WGS) entry which is preliminary data.</text>
</comment>
<dbReference type="EMBL" id="CAJOBP010008712">
    <property type="protein sequence ID" value="CAF4540177.1"/>
    <property type="molecule type" value="Genomic_DNA"/>
</dbReference>
<proteinExistence type="predicted"/>
<dbReference type="Pfam" id="PF00023">
    <property type="entry name" value="Ank"/>
    <property type="match status" value="1"/>
</dbReference>
<keyword evidence="8" id="KW-1185">Reference proteome</keyword>
<evidence type="ECO:0000313" key="8">
    <source>
        <dbReference type="Proteomes" id="UP000663873"/>
    </source>
</evidence>
<dbReference type="SUPFAM" id="SSF48403">
    <property type="entry name" value="Ankyrin repeat"/>
    <property type="match status" value="1"/>
</dbReference>
<evidence type="ECO:0000313" key="4">
    <source>
        <dbReference type="EMBL" id="CAF3412959.1"/>
    </source>
</evidence>
<dbReference type="InterPro" id="IPR036770">
    <property type="entry name" value="Ankyrin_rpt-contain_sf"/>
</dbReference>